<feature type="transmembrane region" description="Helical" evidence="1">
    <location>
        <begin position="6"/>
        <end position="29"/>
    </location>
</feature>
<feature type="transmembrane region" description="Helical" evidence="1">
    <location>
        <begin position="184"/>
        <end position="205"/>
    </location>
</feature>
<dbReference type="PANTHER" id="PTHR22943:SF248">
    <property type="entry name" value="SEVEN TM RECEPTOR"/>
    <property type="match status" value="1"/>
</dbReference>
<proteinExistence type="predicted"/>
<name>A0A915ETQ1_9BILA</name>
<feature type="transmembrane region" description="Helical" evidence="1">
    <location>
        <begin position="126"/>
        <end position="148"/>
    </location>
</feature>
<protein>
    <submittedName>
        <fullName evidence="3">G protein-coupled receptor</fullName>
    </submittedName>
</protein>
<dbReference type="WBParaSite" id="jg971">
    <property type="protein sequence ID" value="jg971"/>
    <property type="gene ID" value="jg971"/>
</dbReference>
<feature type="transmembrane region" description="Helical" evidence="1">
    <location>
        <begin position="93"/>
        <end position="114"/>
    </location>
</feature>
<keyword evidence="1" id="KW-1133">Transmembrane helix</keyword>
<keyword evidence="1" id="KW-0812">Transmembrane</keyword>
<dbReference type="PANTHER" id="PTHR22943">
    <property type="entry name" value="7-TRANSMEMBRANE DOMAIN RECEPTOR C.ELEGANS"/>
    <property type="match status" value="1"/>
</dbReference>
<evidence type="ECO:0000313" key="2">
    <source>
        <dbReference type="Proteomes" id="UP000887574"/>
    </source>
</evidence>
<feature type="transmembrane region" description="Helical" evidence="1">
    <location>
        <begin position="217"/>
        <end position="237"/>
    </location>
</feature>
<dbReference type="InterPro" id="IPR019428">
    <property type="entry name" value="7TM_GPCR_serpentine_rcpt_Str"/>
</dbReference>
<feature type="transmembrane region" description="Helical" evidence="1">
    <location>
        <begin position="257"/>
        <end position="275"/>
    </location>
</feature>
<keyword evidence="2" id="KW-1185">Reference proteome</keyword>
<accession>A0A915ETQ1</accession>
<sequence length="311" mass="35611">MIDTFYTINFWLAFACGMTLNIVLIWLICKRSTNEMKAYSRILMQACIIDIYTLVVAAIGEPVYFIYEGVPMVFLNDRAAYKSEALRFTLVQLWYFGLYIATGSCAIQFLYRYLMLCRGMEVTTVLYAIMLGISAFLVWMINCAAYIASYPKDYELTGKKVGLYWNTNGDEVIIGAFADPRSNSWLACCTAITFYNLFCYAIIVFCGLRIRNESRTFIYFICAGIFAINLSSVNIVFLVATVQQATLYAIVYILPPLIWYPVMSPLITIFAIKPFRRFFISLKRNRLKIILLMFAQQGLDLSAILLKSSKK</sequence>
<organism evidence="2 3">
    <name type="scientific">Ditylenchus dipsaci</name>
    <dbReference type="NCBI Taxonomy" id="166011"/>
    <lineage>
        <taxon>Eukaryota</taxon>
        <taxon>Metazoa</taxon>
        <taxon>Ecdysozoa</taxon>
        <taxon>Nematoda</taxon>
        <taxon>Chromadorea</taxon>
        <taxon>Rhabditida</taxon>
        <taxon>Tylenchina</taxon>
        <taxon>Tylenchomorpha</taxon>
        <taxon>Sphaerularioidea</taxon>
        <taxon>Anguinidae</taxon>
        <taxon>Anguininae</taxon>
        <taxon>Ditylenchus</taxon>
    </lineage>
</organism>
<dbReference type="Proteomes" id="UP000887574">
    <property type="component" value="Unplaced"/>
</dbReference>
<dbReference type="Pfam" id="PF10326">
    <property type="entry name" value="7TM_GPCR_Str"/>
    <property type="match status" value="1"/>
</dbReference>
<keyword evidence="1" id="KW-0472">Membrane</keyword>
<reference evidence="3" key="1">
    <citation type="submission" date="2022-11" db="UniProtKB">
        <authorList>
            <consortium name="WormBaseParasite"/>
        </authorList>
    </citation>
    <scope>IDENTIFICATION</scope>
</reference>
<feature type="transmembrane region" description="Helical" evidence="1">
    <location>
        <begin position="41"/>
        <end position="67"/>
    </location>
</feature>
<dbReference type="SUPFAM" id="SSF81321">
    <property type="entry name" value="Family A G protein-coupled receptor-like"/>
    <property type="match status" value="1"/>
</dbReference>
<evidence type="ECO:0000313" key="3">
    <source>
        <dbReference type="WBParaSite" id="jg971"/>
    </source>
</evidence>
<dbReference type="AlphaFoldDB" id="A0A915ETQ1"/>
<evidence type="ECO:0000256" key="1">
    <source>
        <dbReference type="SAM" id="Phobius"/>
    </source>
</evidence>